<evidence type="ECO:0000313" key="3">
    <source>
        <dbReference type="Proteomes" id="UP001431019"/>
    </source>
</evidence>
<gene>
    <name evidence="2" type="ORF">LJ656_32655</name>
</gene>
<organism evidence="2 3">
    <name type="scientific">Paraburkholderia sejongensis</name>
    <dbReference type="NCBI Taxonomy" id="2886946"/>
    <lineage>
        <taxon>Bacteria</taxon>
        <taxon>Pseudomonadati</taxon>
        <taxon>Pseudomonadota</taxon>
        <taxon>Betaproteobacteria</taxon>
        <taxon>Burkholderiales</taxon>
        <taxon>Burkholderiaceae</taxon>
        <taxon>Paraburkholderia</taxon>
    </lineage>
</organism>
<protein>
    <submittedName>
        <fullName evidence="2">Uncharacterized protein</fullName>
    </submittedName>
</protein>
<sequence>MTLDLSGCAAILALVLSCYSTWKTVKFNRKQEELIESQRQLNALLADKESTERAEAKRANPGAAFSRVGSGNYRLKIYNQGPAVARNVMISFPEGNELVSQRDVDEKFPLETLERYQSVELIASVHMSSPSKLTVRIDWIDGDGESKTKMVHPTR</sequence>
<feature type="coiled-coil region" evidence="1">
    <location>
        <begin position="27"/>
        <end position="54"/>
    </location>
</feature>
<accession>A0ABS8K589</accession>
<keyword evidence="1" id="KW-0175">Coiled coil</keyword>
<keyword evidence="3" id="KW-1185">Reference proteome</keyword>
<proteinExistence type="predicted"/>
<dbReference type="Proteomes" id="UP001431019">
    <property type="component" value="Unassembled WGS sequence"/>
</dbReference>
<evidence type="ECO:0000256" key="1">
    <source>
        <dbReference type="SAM" id="Coils"/>
    </source>
</evidence>
<comment type="caution">
    <text evidence="2">The sequence shown here is derived from an EMBL/GenBank/DDBJ whole genome shotgun (WGS) entry which is preliminary data.</text>
</comment>
<dbReference type="RefSeq" id="WP_230513588.1">
    <property type="nucleotide sequence ID" value="NZ_JAJITD010000027.1"/>
</dbReference>
<evidence type="ECO:0000313" key="2">
    <source>
        <dbReference type="EMBL" id="MCC8397328.1"/>
    </source>
</evidence>
<dbReference type="EMBL" id="JAJITD010000027">
    <property type="protein sequence ID" value="MCC8397328.1"/>
    <property type="molecule type" value="Genomic_DNA"/>
</dbReference>
<reference evidence="2 3" key="1">
    <citation type="submission" date="2021-11" db="EMBL/GenBank/DDBJ databases">
        <authorList>
            <person name="Oh E.-T."/>
            <person name="Kim S.-B."/>
        </authorList>
    </citation>
    <scope>NUCLEOTIDE SEQUENCE [LARGE SCALE GENOMIC DNA]</scope>
    <source>
        <strain evidence="2 3">MMS20-SJTR3</strain>
    </source>
</reference>
<name>A0ABS8K589_9BURK</name>